<dbReference type="EMBL" id="KZ613938">
    <property type="protein sequence ID" value="PMD47876.1"/>
    <property type="molecule type" value="Genomic_DNA"/>
</dbReference>
<dbReference type="OrthoDB" id="3595582at2759"/>
<protein>
    <submittedName>
        <fullName evidence="2">HET-domain-containing protein</fullName>
    </submittedName>
</protein>
<organism evidence="2 3">
    <name type="scientific">Hyaloscypha variabilis (strain UAMH 11265 / GT02V1 / F)</name>
    <name type="common">Meliniomyces variabilis</name>
    <dbReference type="NCBI Taxonomy" id="1149755"/>
    <lineage>
        <taxon>Eukaryota</taxon>
        <taxon>Fungi</taxon>
        <taxon>Dikarya</taxon>
        <taxon>Ascomycota</taxon>
        <taxon>Pezizomycotina</taxon>
        <taxon>Leotiomycetes</taxon>
        <taxon>Helotiales</taxon>
        <taxon>Hyaloscyphaceae</taxon>
        <taxon>Hyaloscypha</taxon>
        <taxon>Hyaloscypha variabilis</taxon>
    </lineage>
</organism>
<evidence type="ECO:0000313" key="2">
    <source>
        <dbReference type="EMBL" id="PMD47876.1"/>
    </source>
</evidence>
<reference evidence="2 3" key="1">
    <citation type="submission" date="2016-04" db="EMBL/GenBank/DDBJ databases">
        <title>A degradative enzymes factory behind the ericoid mycorrhizal symbiosis.</title>
        <authorList>
            <consortium name="DOE Joint Genome Institute"/>
            <person name="Martino E."/>
            <person name="Morin E."/>
            <person name="Grelet G."/>
            <person name="Kuo A."/>
            <person name="Kohler A."/>
            <person name="Daghino S."/>
            <person name="Barry K."/>
            <person name="Choi C."/>
            <person name="Cichocki N."/>
            <person name="Clum A."/>
            <person name="Copeland A."/>
            <person name="Hainaut M."/>
            <person name="Haridas S."/>
            <person name="Labutti K."/>
            <person name="Lindquist E."/>
            <person name="Lipzen A."/>
            <person name="Khouja H.-R."/>
            <person name="Murat C."/>
            <person name="Ohm R."/>
            <person name="Olson A."/>
            <person name="Spatafora J."/>
            <person name="Veneault-Fourrey C."/>
            <person name="Henrissat B."/>
            <person name="Grigoriev I."/>
            <person name="Martin F."/>
            <person name="Perotto S."/>
        </authorList>
    </citation>
    <scope>NUCLEOTIDE SEQUENCE [LARGE SCALE GENOMIC DNA]</scope>
    <source>
        <strain evidence="2 3">F</strain>
    </source>
</reference>
<name>A0A2J6SAV0_HYAVF</name>
<dbReference type="AlphaFoldDB" id="A0A2J6SAV0"/>
<dbReference type="PANTHER" id="PTHR33112">
    <property type="entry name" value="DOMAIN PROTEIN, PUTATIVE-RELATED"/>
    <property type="match status" value="1"/>
</dbReference>
<feature type="domain" description="Heterokaryon incompatibility" evidence="1">
    <location>
        <begin position="240"/>
        <end position="404"/>
    </location>
</feature>
<dbReference type="PANTHER" id="PTHR33112:SF8">
    <property type="entry name" value="HETEROKARYON INCOMPATIBILITY DOMAIN-CONTAINING PROTEIN"/>
    <property type="match status" value="1"/>
</dbReference>
<keyword evidence="3" id="KW-1185">Reference proteome</keyword>
<accession>A0A2J6SAV0</accession>
<proteinExistence type="predicted"/>
<dbReference type="Pfam" id="PF06985">
    <property type="entry name" value="HET"/>
    <property type="match status" value="1"/>
</dbReference>
<gene>
    <name evidence="2" type="ORF">L207DRAFT_628450</name>
</gene>
<evidence type="ECO:0000259" key="1">
    <source>
        <dbReference type="Pfam" id="PF06985"/>
    </source>
</evidence>
<dbReference type="InterPro" id="IPR010730">
    <property type="entry name" value="HET"/>
</dbReference>
<evidence type="ECO:0000313" key="3">
    <source>
        <dbReference type="Proteomes" id="UP000235786"/>
    </source>
</evidence>
<dbReference type="Proteomes" id="UP000235786">
    <property type="component" value="Unassembled WGS sequence"/>
</dbReference>
<sequence>MEASSMAAISSNLTTTLGSESADSTQYSRRCKRCADIVLHNPLTRAWELRNVAILSHPAPLLFVSWHLTIDGSEKILDQGIIQDCAFCKTIRDHQDTTAQYDTLGESPHLVAIVQDYNTASCTFGTSKQHGRIPVTLRSEFCVQAFASKAGDFVLSVNQDDPVAIIMKKRPPLLSLDSDHVFGTANNWIRDCLANHGASCSNTAAGYNVATPLPKRVLDVREGDPGVRLMQPAEGSVGRYVALSYCWGVRPQVVLTSKAVECGDCIFSMSALPPTIKDAVTICRRLGYQYLWVDALCIIQDSPDSEDWIEQSARMDQIYGNAALTIAAASGTSVWDGILNPTTEVPPTSCTIPFMWWNLKVPPKPAEQPPWPEQIPDSKVSVRFYPYVIDAKQPLFHRAWTFQEEALSLRILRFQKDQIVWHCKSKKIYADGPVNTEQIKVFNTWEEVVVEYTKRIMTFEDDRLMALAGYAKAKQNELDAKGIPNRYLGGLWEADLVDQLLWISKVKPPPPRPKSYRAPTWSWASINGPVEFVAADRKGSPLGYLDLISVSLSTNPVNSFGTLAKDPPSYLHIKAYLKAVPEIELPCQTKPLPTNKDFRRGIGKHWWIEFDVIDVRERTDLGFRSNETLYCLRVTEFTALLLVPVAVMEGTDCFERVGIVRHWQREKWTWFDEVEEKTELYLM</sequence>